<reference evidence="1" key="2">
    <citation type="submission" date="2025-08" db="UniProtKB">
        <authorList>
            <consortium name="Ensembl"/>
        </authorList>
    </citation>
    <scope>IDENTIFICATION</scope>
</reference>
<evidence type="ECO:0000313" key="1">
    <source>
        <dbReference type="Ensembl" id="ENSCSAVP00000015219.1"/>
    </source>
</evidence>
<organism evidence="1 2">
    <name type="scientific">Ciona savignyi</name>
    <name type="common">Pacific transparent sea squirt</name>
    <dbReference type="NCBI Taxonomy" id="51511"/>
    <lineage>
        <taxon>Eukaryota</taxon>
        <taxon>Metazoa</taxon>
        <taxon>Chordata</taxon>
        <taxon>Tunicata</taxon>
        <taxon>Ascidiacea</taxon>
        <taxon>Phlebobranchia</taxon>
        <taxon>Cionidae</taxon>
        <taxon>Ciona</taxon>
    </lineage>
</organism>
<dbReference type="InterPro" id="IPR027417">
    <property type="entry name" value="P-loop_NTPase"/>
</dbReference>
<dbReference type="AlphaFoldDB" id="H2ZCA3"/>
<dbReference type="InterPro" id="IPR040632">
    <property type="entry name" value="Sulfotransfer_4"/>
</dbReference>
<evidence type="ECO:0008006" key="3">
    <source>
        <dbReference type="Google" id="ProtNLM"/>
    </source>
</evidence>
<name>H2ZCA3_CIOSA</name>
<dbReference type="Ensembl" id="ENSCSAVT00000015393.1">
    <property type="protein sequence ID" value="ENSCSAVP00000015219.1"/>
    <property type="gene ID" value="ENSCSAVG00000008927.1"/>
</dbReference>
<dbReference type="STRING" id="51511.ENSCSAVP00000015219"/>
<evidence type="ECO:0000313" key="2">
    <source>
        <dbReference type="Proteomes" id="UP000007875"/>
    </source>
</evidence>
<dbReference type="HOGENOM" id="CLU_061199_2_0_1"/>
<dbReference type="InParanoid" id="H2ZCA3"/>
<dbReference type="OMA" id="WKTRLGG"/>
<accession>H2ZCA3</accession>
<protein>
    <recommendedName>
        <fullName evidence="3">Sulfotransferase family protein</fullName>
    </recommendedName>
</protein>
<sequence>SVMKVIVAGYSKTGTKSMTSALRELGFTVYDFPEHFSEHKQQWKEILQSGNNPDIFREMYKDVDAVVDAPAFAYWKEIHEVFPDAKIILTSCEESPWFEKWQRQFENAASNPVYRLLTLLSPTAYQFNIHDYSLNKMMAIRIFRAHNADVVQNAPADKLLQFNVKQGWDPLCKFLEVPAPEKPFPHKNAGGTVLNDVIAEN</sequence>
<keyword evidence="2" id="KW-1185">Reference proteome</keyword>
<dbReference type="GeneTree" id="ENSGT00940000163713"/>
<dbReference type="SUPFAM" id="SSF52540">
    <property type="entry name" value="P-loop containing nucleoside triphosphate hydrolases"/>
    <property type="match status" value="1"/>
</dbReference>
<reference evidence="1" key="3">
    <citation type="submission" date="2025-09" db="UniProtKB">
        <authorList>
            <consortium name="Ensembl"/>
        </authorList>
    </citation>
    <scope>IDENTIFICATION</scope>
</reference>
<reference evidence="2" key="1">
    <citation type="submission" date="2003-08" db="EMBL/GenBank/DDBJ databases">
        <authorList>
            <person name="Birren B."/>
            <person name="Nusbaum C."/>
            <person name="Abebe A."/>
            <person name="Abouelleil A."/>
            <person name="Adekoya E."/>
            <person name="Ait-zahra M."/>
            <person name="Allen N."/>
            <person name="Allen T."/>
            <person name="An P."/>
            <person name="Anderson M."/>
            <person name="Anderson S."/>
            <person name="Arachchi H."/>
            <person name="Armbruster J."/>
            <person name="Bachantsang P."/>
            <person name="Baldwin J."/>
            <person name="Barry A."/>
            <person name="Bayul T."/>
            <person name="Blitshsteyn B."/>
            <person name="Bloom T."/>
            <person name="Blye J."/>
            <person name="Boguslavskiy L."/>
            <person name="Borowsky M."/>
            <person name="Boukhgalter B."/>
            <person name="Brunache A."/>
            <person name="Butler J."/>
            <person name="Calixte N."/>
            <person name="Calvo S."/>
            <person name="Camarata J."/>
            <person name="Campo K."/>
            <person name="Chang J."/>
            <person name="Cheshatsang Y."/>
            <person name="Citroen M."/>
            <person name="Collymore A."/>
            <person name="Considine T."/>
            <person name="Cook A."/>
            <person name="Cooke P."/>
            <person name="Corum B."/>
            <person name="Cuomo C."/>
            <person name="David R."/>
            <person name="Dawoe T."/>
            <person name="Degray S."/>
            <person name="Dodge S."/>
            <person name="Dooley K."/>
            <person name="Dorje P."/>
            <person name="Dorjee K."/>
            <person name="Dorris L."/>
            <person name="Duffey N."/>
            <person name="Dupes A."/>
            <person name="Elkins T."/>
            <person name="Engels R."/>
            <person name="Erickson J."/>
            <person name="Farina A."/>
            <person name="Faro S."/>
            <person name="Ferreira P."/>
            <person name="Fischer H."/>
            <person name="Fitzgerald M."/>
            <person name="Foley K."/>
            <person name="Gage D."/>
            <person name="Galagan J."/>
            <person name="Gearin G."/>
            <person name="Gnerre S."/>
            <person name="Gnirke A."/>
            <person name="Goyette A."/>
            <person name="Graham J."/>
            <person name="Grandbois E."/>
            <person name="Gyaltsen K."/>
            <person name="Hafez N."/>
            <person name="Hagopian D."/>
            <person name="Hagos B."/>
            <person name="Hall J."/>
            <person name="Hatcher B."/>
            <person name="Heller A."/>
            <person name="Higgins H."/>
            <person name="Honan T."/>
            <person name="Horn A."/>
            <person name="Houde N."/>
            <person name="Hughes L."/>
            <person name="Hulme W."/>
            <person name="Husby E."/>
            <person name="Iliev I."/>
            <person name="Jaffe D."/>
            <person name="Jones C."/>
            <person name="Kamal M."/>
            <person name="Kamat A."/>
            <person name="Kamvysselis M."/>
            <person name="Karlsson E."/>
            <person name="Kells C."/>
            <person name="Kieu A."/>
            <person name="Kisner P."/>
            <person name="Kodira C."/>
            <person name="Kulbokas E."/>
            <person name="Labutti K."/>
            <person name="Lama D."/>
            <person name="Landers T."/>
            <person name="Leger J."/>
            <person name="Levine S."/>
            <person name="Lewis D."/>
            <person name="Lewis T."/>
            <person name="Lindblad-toh K."/>
            <person name="Liu X."/>
            <person name="Lokyitsang T."/>
            <person name="Lokyitsang Y."/>
            <person name="Lucien O."/>
            <person name="Lui A."/>
            <person name="Ma L.J."/>
            <person name="Mabbitt R."/>
            <person name="Macdonald J."/>
            <person name="Maclean C."/>
            <person name="Major J."/>
            <person name="Manning J."/>
            <person name="Marabella R."/>
            <person name="Maru K."/>
            <person name="Matthews C."/>
            <person name="Mauceli E."/>
            <person name="Mccarthy M."/>
            <person name="Mcdonough S."/>
            <person name="Mcghee T."/>
            <person name="Meldrim J."/>
            <person name="Meneus L."/>
            <person name="Mesirov J."/>
            <person name="Mihalev A."/>
            <person name="Mihova T."/>
            <person name="Mikkelsen T."/>
            <person name="Mlenga V."/>
            <person name="Moru K."/>
            <person name="Mozes J."/>
            <person name="Mulrain L."/>
            <person name="Munson G."/>
            <person name="Naylor J."/>
            <person name="Newes C."/>
            <person name="Nguyen C."/>
            <person name="Nguyen N."/>
            <person name="Nguyen T."/>
            <person name="Nicol R."/>
            <person name="Nielsen C."/>
            <person name="Nizzari M."/>
            <person name="Norbu C."/>
            <person name="Norbu N."/>
            <person name="O'donnell P."/>
            <person name="Okoawo O."/>
            <person name="O'leary S."/>
            <person name="Omotosho B."/>
            <person name="O'neill K."/>
            <person name="Osman S."/>
            <person name="Parker S."/>
            <person name="Perrin D."/>
            <person name="Phunkhang P."/>
            <person name="Piqani B."/>
            <person name="Purcell S."/>
            <person name="Rachupka T."/>
            <person name="Ramasamy U."/>
            <person name="Rameau R."/>
            <person name="Ray V."/>
            <person name="Raymond C."/>
            <person name="Retta R."/>
            <person name="Richardson S."/>
            <person name="Rise C."/>
            <person name="Rodriguez J."/>
            <person name="Rogers J."/>
            <person name="Rogov P."/>
            <person name="Rutman M."/>
            <person name="Schupbach R."/>
            <person name="Seaman C."/>
            <person name="Settipalli S."/>
            <person name="Sharpe T."/>
            <person name="Sheridan J."/>
            <person name="Sherpa N."/>
            <person name="Shi J."/>
            <person name="Smirnov S."/>
            <person name="Smith C."/>
            <person name="Sougnez C."/>
            <person name="Spencer B."/>
            <person name="Stalker J."/>
            <person name="Stange-thomann N."/>
            <person name="Stavropoulos S."/>
            <person name="Stetson K."/>
            <person name="Stone C."/>
            <person name="Stone S."/>
            <person name="Stubbs M."/>
            <person name="Talamas J."/>
            <person name="Tchuinga P."/>
            <person name="Tenzing P."/>
            <person name="Tesfaye S."/>
            <person name="Theodore J."/>
            <person name="Thoulutsang Y."/>
            <person name="Topham K."/>
            <person name="Towey S."/>
            <person name="Tsamla T."/>
            <person name="Tsomo N."/>
            <person name="Vallee D."/>
            <person name="Vassiliev H."/>
            <person name="Venkataraman V."/>
            <person name="Vinson J."/>
            <person name="Vo A."/>
            <person name="Wade C."/>
            <person name="Wang S."/>
            <person name="Wangchuk T."/>
            <person name="Wangdi T."/>
            <person name="Whittaker C."/>
            <person name="Wilkinson J."/>
            <person name="Wu Y."/>
            <person name="Wyman D."/>
            <person name="Yadav S."/>
            <person name="Yang S."/>
            <person name="Yang X."/>
            <person name="Yeager S."/>
            <person name="Yee E."/>
            <person name="Young G."/>
            <person name="Zainoun J."/>
            <person name="Zembeck L."/>
            <person name="Zimmer A."/>
            <person name="Zody M."/>
            <person name="Lander E."/>
        </authorList>
    </citation>
    <scope>NUCLEOTIDE SEQUENCE [LARGE SCALE GENOMIC DNA]</scope>
</reference>
<dbReference type="PANTHER" id="PTHR36978">
    <property type="entry name" value="P-LOOP CONTAINING NUCLEOTIDE TRIPHOSPHATE HYDROLASE"/>
    <property type="match status" value="1"/>
</dbReference>
<dbReference type="Gene3D" id="3.40.50.300">
    <property type="entry name" value="P-loop containing nucleotide triphosphate hydrolases"/>
    <property type="match status" value="1"/>
</dbReference>
<dbReference type="Pfam" id="PF17784">
    <property type="entry name" value="Sulfotransfer_4"/>
    <property type="match status" value="1"/>
</dbReference>
<dbReference type="Proteomes" id="UP000007875">
    <property type="component" value="Unassembled WGS sequence"/>
</dbReference>
<proteinExistence type="predicted"/>
<dbReference type="eggNOG" id="ENOG502S41B">
    <property type="taxonomic scope" value="Eukaryota"/>
</dbReference>
<dbReference type="PANTHER" id="PTHR36978:SF4">
    <property type="entry name" value="P-LOOP CONTAINING NUCLEOSIDE TRIPHOSPHATE HYDROLASE PROTEIN"/>
    <property type="match status" value="1"/>
</dbReference>